<keyword evidence="7" id="KW-0233">DNA recombination</keyword>
<dbReference type="InterPro" id="IPR021027">
    <property type="entry name" value="Transposase_put_HTH"/>
</dbReference>
<gene>
    <name evidence="12" type="ORF">ETD96_05320</name>
</gene>
<dbReference type="InterPro" id="IPR010095">
    <property type="entry name" value="Cas12f1-like_TNB"/>
</dbReference>
<evidence type="ECO:0000256" key="1">
    <source>
        <dbReference type="ARBA" id="ARBA00008761"/>
    </source>
</evidence>
<dbReference type="InterPro" id="IPR051399">
    <property type="entry name" value="RNA-guided_DNA_endo/Transpos"/>
</dbReference>
<dbReference type="GO" id="GO:0003677">
    <property type="term" value="F:DNA binding"/>
    <property type="evidence" value="ECO:0007669"/>
    <property type="project" value="UniProtKB-KW"/>
</dbReference>
<feature type="compositionally biased region" description="Basic residues" evidence="8">
    <location>
        <begin position="220"/>
        <end position="236"/>
    </location>
</feature>
<evidence type="ECO:0000256" key="3">
    <source>
        <dbReference type="ARBA" id="ARBA00022578"/>
    </source>
</evidence>
<dbReference type="Pfam" id="PF01385">
    <property type="entry name" value="OrfB_IS605"/>
    <property type="match status" value="1"/>
</dbReference>
<reference evidence="12 13" key="1">
    <citation type="submission" date="2019-05" db="EMBL/GenBank/DDBJ databases">
        <title>Draft genome sequence of Actinomadura geliboluensis A8036.</title>
        <authorList>
            <person name="Saricaoglu S."/>
            <person name="Isik K."/>
        </authorList>
    </citation>
    <scope>NUCLEOTIDE SEQUENCE [LARGE SCALE GENOMIC DNA]</scope>
    <source>
        <strain evidence="12 13">A8036</strain>
    </source>
</reference>
<dbReference type="GO" id="GO:0046872">
    <property type="term" value="F:metal ion binding"/>
    <property type="evidence" value="ECO:0007669"/>
    <property type="project" value="UniProtKB-KW"/>
</dbReference>
<feature type="region of interest" description="Disordered" evidence="8">
    <location>
        <begin position="220"/>
        <end position="241"/>
    </location>
</feature>
<organism evidence="12 13">
    <name type="scientific">Actinomadura geliboluensis</name>
    <dbReference type="NCBI Taxonomy" id="882440"/>
    <lineage>
        <taxon>Bacteria</taxon>
        <taxon>Bacillati</taxon>
        <taxon>Actinomycetota</taxon>
        <taxon>Actinomycetes</taxon>
        <taxon>Streptosporangiales</taxon>
        <taxon>Thermomonosporaceae</taxon>
        <taxon>Actinomadura</taxon>
    </lineage>
</organism>
<feature type="region of interest" description="Disordered" evidence="8">
    <location>
        <begin position="375"/>
        <end position="402"/>
    </location>
</feature>
<dbReference type="GO" id="GO:0006310">
    <property type="term" value="P:DNA recombination"/>
    <property type="evidence" value="ECO:0007669"/>
    <property type="project" value="UniProtKB-KW"/>
</dbReference>
<protein>
    <submittedName>
        <fullName evidence="12">IS200/IS605 family element transposase accessory protein TnpB</fullName>
    </submittedName>
</protein>
<dbReference type="NCBIfam" id="TIGR01766">
    <property type="entry name" value="IS200/IS605 family accessory protein TnpB-like domain"/>
    <property type="match status" value="1"/>
</dbReference>
<dbReference type="RefSeq" id="WP_138634930.1">
    <property type="nucleotide sequence ID" value="NZ_VCKZ01000020.1"/>
</dbReference>
<keyword evidence="5" id="KW-0862">Zinc</keyword>
<accession>A0A5S4H9W6</accession>
<dbReference type="Proteomes" id="UP000305238">
    <property type="component" value="Unassembled WGS sequence"/>
</dbReference>
<evidence type="ECO:0000259" key="10">
    <source>
        <dbReference type="Pfam" id="PF07282"/>
    </source>
</evidence>
<evidence type="ECO:0000256" key="2">
    <source>
        <dbReference type="ARBA" id="ARBA00011044"/>
    </source>
</evidence>
<keyword evidence="13" id="KW-1185">Reference proteome</keyword>
<dbReference type="AlphaFoldDB" id="A0A5S4H9W6"/>
<dbReference type="PANTHER" id="PTHR30405:SF25">
    <property type="entry name" value="RNA-GUIDED DNA ENDONUCLEASE INSQ-RELATED"/>
    <property type="match status" value="1"/>
</dbReference>
<feature type="domain" description="Cas12f1-like TNB" evidence="10">
    <location>
        <begin position="292"/>
        <end position="359"/>
    </location>
</feature>
<comment type="similarity">
    <text evidence="1">In the C-terminal section; belongs to the transposase 35 family.</text>
</comment>
<feature type="domain" description="Probable transposase IS891/IS1136/IS1341" evidence="9">
    <location>
        <begin position="166"/>
        <end position="280"/>
    </location>
</feature>
<evidence type="ECO:0000256" key="5">
    <source>
        <dbReference type="ARBA" id="ARBA00022833"/>
    </source>
</evidence>
<dbReference type="OrthoDB" id="6230307at2"/>
<dbReference type="Pfam" id="PF07282">
    <property type="entry name" value="Cas12f1-like_TNB"/>
    <property type="match status" value="1"/>
</dbReference>
<evidence type="ECO:0000259" key="9">
    <source>
        <dbReference type="Pfam" id="PF01385"/>
    </source>
</evidence>
<feature type="domain" description="Transposase putative helix-turn-helix" evidence="11">
    <location>
        <begin position="1"/>
        <end position="43"/>
    </location>
</feature>
<evidence type="ECO:0000256" key="6">
    <source>
        <dbReference type="ARBA" id="ARBA00023125"/>
    </source>
</evidence>
<evidence type="ECO:0000313" key="12">
    <source>
        <dbReference type="EMBL" id="TMR41534.1"/>
    </source>
</evidence>
<name>A0A5S4H9W6_9ACTN</name>
<keyword evidence="3" id="KW-0815">Transposition</keyword>
<dbReference type="InterPro" id="IPR001959">
    <property type="entry name" value="Transposase"/>
</dbReference>
<evidence type="ECO:0000313" key="13">
    <source>
        <dbReference type="Proteomes" id="UP000305238"/>
    </source>
</evidence>
<comment type="caution">
    <text evidence="12">The sequence shown here is derived from an EMBL/GenBank/DDBJ whole genome shotgun (WGS) entry which is preliminary data.</text>
</comment>
<dbReference type="NCBIfam" id="NF040570">
    <property type="entry name" value="guided_TnpB"/>
    <property type="match status" value="1"/>
</dbReference>
<evidence type="ECO:0000256" key="8">
    <source>
        <dbReference type="SAM" id="MobiDB-lite"/>
    </source>
</evidence>
<proteinExistence type="inferred from homology"/>
<evidence type="ECO:0000256" key="7">
    <source>
        <dbReference type="ARBA" id="ARBA00023172"/>
    </source>
</evidence>
<evidence type="ECO:0000256" key="4">
    <source>
        <dbReference type="ARBA" id="ARBA00022723"/>
    </source>
</evidence>
<dbReference type="PANTHER" id="PTHR30405">
    <property type="entry name" value="TRANSPOSASE"/>
    <property type="match status" value="1"/>
</dbReference>
<evidence type="ECO:0000259" key="11">
    <source>
        <dbReference type="Pfam" id="PF12323"/>
    </source>
</evidence>
<dbReference type="GO" id="GO:0032196">
    <property type="term" value="P:transposition"/>
    <property type="evidence" value="ECO:0007669"/>
    <property type="project" value="UniProtKB-KW"/>
</dbReference>
<dbReference type="EMBL" id="VCKZ01000020">
    <property type="protein sequence ID" value="TMR41534.1"/>
    <property type="molecule type" value="Genomic_DNA"/>
</dbReference>
<keyword evidence="6" id="KW-0238">DNA-binding</keyword>
<comment type="similarity">
    <text evidence="2">In the N-terminal section; belongs to the transposase 2 family.</text>
</comment>
<sequence length="402" mass="45633">MRTAYKVRVYPTPEQAAVLNRTFGCVRKVWNEVLEWRTKRYWAEQTTTSYAQTDRYLTELKRDPEFVFLCEVSSVPLQQTLRHQYTAFVNFLAGRARHPRFKSRVGRQSAAYTRSAFRYQDGELRLAKMSGPLRFVWSWDDIDPATIDPTTVTVSRDPDGMWHASFAVAAHAPEPLKTAGTRVGLDLGINDFAVTSDGERIANPRHLERKQRNLARYQRRAARKRRGSANRKKAARKVAAGHGKVQRAREDFLHKTTTELARRYDVIVVEDLHVAGMVRNHRLANRISDCGWGTFRALLEYKTARWGRRLVVIDRWFPSSKMCSQCGHLLARLSLSTRHWTCPDCGTRHDRDANAAKNILAEGLSVSACGADVRRAGTSRTRSAAKQEAPRSDPGRAGGGRP</sequence>
<dbReference type="Pfam" id="PF12323">
    <property type="entry name" value="HTH_OrfB_IS605"/>
    <property type="match status" value="1"/>
</dbReference>
<keyword evidence="4" id="KW-0479">Metal-binding</keyword>